<name>A0A9X2FDX8_9BACT</name>
<comment type="caution">
    <text evidence="1">The sequence shown here is derived from an EMBL/GenBank/DDBJ whole genome shotgun (WGS) entry which is preliminary data.</text>
</comment>
<accession>A0A9X2FDX8</accession>
<gene>
    <name evidence="1" type="ORF">NG895_09235</name>
</gene>
<reference evidence="1" key="1">
    <citation type="submission" date="2022-06" db="EMBL/GenBank/DDBJ databases">
        <title>Aeoliella straminimaris, a novel planctomycete from sediments.</title>
        <authorList>
            <person name="Vitorino I.R."/>
            <person name="Lage O.M."/>
        </authorList>
    </citation>
    <scope>NUCLEOTIDE SEQUENCE</scope>
    <source>
        <strain evidence="1">ICT_H6.2</strain>
    </source>
</reference>
<evidence type="ECO:0000313" key="1">
    <source>
        <dbReference type="EMBL" id="MCO6044091.1"/>
    </source>
</evidence>
<keyword evidence="2" id="KW-1185">Reference proteome</keyword>
<sequence>MTARQVYVWHRYPYGPSHSCDKQLMLALDQYAKDHGGTYPAGEVSAEASLSLLYPKYADASVLCGKIVPVKVTQARLASGKLLTPETCGWHYVEGLTLSDDKRLALLWDKARLGHNGERTSDGGTAVLFVDMGYEQVTGSEWDGFLAEQAALHAARKSYVE</sequence>
<organism evidence="1 2">
    <name type="scientific">Aeoliella straminimaris</name>
    <dbReference type="NCBI Taxonomy" id="2954799"/>
    <lineage>
        <taxon>Bacteria</taxon>
        <taxon>Pseudomonadati</taxon>
        <taxon>Planctomycetota</taxon>
        <taxon>Planctomycetia</taxon>
        <taxon>Pirellulales</taxon>
        <taxon>Lacipirellulaceae</taxon>
        <taxon>Aeoliella</taxon>
    </lineage>
</organism>
<evidence type="ECO:0000313" key="2">
    <source>
        <dbReference type="Proteomes" id="UP001155241"/>
    </source>
</evidence>
<dbReference type="AlphaFoldDB" id="A0A9X2FDX8"/>
<dbReference type="Proteomes" id="UP001155241">
    <property type="component" value="Unassembled WGS sequence"/>
</dbReference>
<dbReference type="RefSeq" id="WP_252852197.1">
    <property type="nucleotide sequence ID" value="NZ_JAMXLR010000033.1"/>
</dbReference>
<proteinExistence type="predicted"/>
<protein>
    <submittedName>
        <fullName evidence="1">Uncharacterized protein</fullName>
    </submittedName>
</protein>
<dbReference type="EMBL" id="JAMXLR010000033">
    <property type="protein sequence ID" value="MCO6044091.1"/>
    <property type="molecule type" value="Genomic_DNA"/>
</dbReference>